<reference evidence="2 3" key="1">
    <citation type="journal article" date="2016" name="Proc. Natl. Acad. Sci. U.S.A.">
        <title>Lipid metabolic changes in an early divergent fungus govern the establishment of a mutualistic symbiosis with endobacteria.</title>
        <authorList>
            <person name="Lastovetsky O.A."/>
            <person name="Gaspar M.L."/>
            <person name="Mondo S.J."/>
            <person name="LaButti K.M."/>
            <person name="Sandor L."/>
            <person name="Grigoriev I.V."/>
            <person name="Henry S.A."/>
            <person name="Pawlowska T.E."/>
        </authorList>
    </citation>
    <scope>NUCLEOTIDE SEQUENCE [LARGE SCALE GENOMIC DNA]</scope>
    <source>
        <strain evidence="2 3">ATCC 11559</strain>
    </source>
</reference>
<dbReference type="AlphaFoldDB" id="A0A0A1P3T5"/>
<proteinExistence type="predicted"/>
<gene>
    <name evidence="2" type="ORF">BCV71DRAFT_280519</name>
</gene>
<name>A0A0A1P3T5_RHIZD</name>
<protein>
    <submittedName>
        <fullName evidence="2">Uncharacterized protein</fullName>
    </submittedName>
</protein>
<organism evidence="2 3">
    <name type="scientific">Rhizopus microsporus</name>
    <dbReference type="NCBI Taxonomy" id="58291"/>
    <lineage>
        <taxon>Eukaryota</taxon>
        <taxon>Fungi</taxon>
        <taxon>Fungi incertae sedis</taxon>
        <taxon>Mucoromycota</taxon>
        <taxon>Mucoromycotina</taxon>
        <taxon>Mucoromycetes</taxon>
        <taxon>Mucorales</taxon>
        <taxon>Mucorineae</taxon>
        <taxon>Rhizopodaceae</taxon>
        <taxon>Rhizopus</taxon>
    </lineage>
</organism>
<feature type="compositionally biased region" description="Polar residues" evidence="1">
    <location>
        <begin position="83"/>
        <end position="96"/>
    </location>
</feature>
<evidence type="ECO:0000256" key="1">
    <source>
        <dbReference type="SAM" id="MobiDB-lite"/>
    </source>
</evidence>
<sequence length="108" mass="11756">MGTKLVNGIIIHACLKEIDIPLSDNNGAGIVDYLTAVISLARMVTSNFEAIQLMIQTAQQDNMTFLAKPATSNICYREGSPISEGNNITDTDSESYSVELGWEEEEKG</sequence>
<accession>A0A0A1P3T5</accession>
<dbReference type="EMBL" id="KV921294">
    <property type="protein sequence ID" value="ORE20443.1"/>
    <property type="molecule type" value="Genomic_DNA"/>
</dbReference>
<feature type="region of interest" description="Disordered" evidence="1">
    <location>
        <begin position="81"/>
        <end position="108"/>
    </location>
</feature>
<evidence type="ECO:0000313" key="2">
    <source>
        <dbReference type="EMBL" id="ORE20443.1"/>
    </source>
</evidence>
<dbReference type="Proteomes" id="UP000242381">
    <property type="component" value="Unassembled WGS sequence"/>
</dbReference>
<evidence type="ECO:0000313" key="3">
    <source>
        <dbReference type="Proteomes" id="UP000242381"/>
    </source>
</evidence>